<protein>
    <submittedName>
        <fullName evidence="2">Uncharacterized protein</fullName>
    </submittedName>
</protein>
<sequence length="294" mass="32589">MNPSGPESASRALVIPFVVLHTFVWVALTIVILTVVLSRHVKRQIVWLSLNLSWIVTCFSFSLLFNTGQLFKSVPDKSICLVQAVATTTFPSLTSGTTLAFALNLWFNIRSCSYRAEPGTAMFRIVALVVIPWIIPLAAFLAVFMYGAQHPEQVHLDGIGMLCGLTNTVLAKLSAISVSMIMFITAIFEAWTMWMIYRRQLMLKTGISSIATNLLRLSVFTLFGIVGMVAGLTYLSGHGTDEAVANLLQALPPVSFVFIFGLQRDIFQAWMFWRKDDLPTLSNQSEGTEPETKV</sequence>
<feature type="transmembrane region" description="Helical" evidence="1">
    <location>
        <begin position="175"/>
        <end position="197"/>
    </location>
</feature>
<feature type="transmembrane region" description="Helical" evidence="1">
    <location>
        <begin position="243"/>
        <end position="262"/>
    </location>
</feature>
<feature type="transmembrane region" description="Helical" evidence="1">
    <location>
        <begin position="217"/>
        <end position="237"/>
    </location>
</feature>
<feature type="transmembrane region" description="Helical" evidence="1">
    <location>
        <begin position="45"/>
        <end position="65"/>
    </location>
</feature>
<keyword evidence="1" id="KW-1133">Transmembrane helix</keyword>
<dbReference type="Proteomes" id="UP001498398">
    <property type="component" value="Unassembled WGS sequence"/>
</dbReference>
<gene>
    <name evidence="2" type="ORF">VKT23_019631</name>
</gene>
<keyword evidence="1" id="KW-0812">Transmembrane</keyword>
<organism evidence="2 3">
    <name type="scientific">Marasmiellus scandens</name>
    <dbReference type="NCBI Taxonomy" id="2682957"/>
    <lineage>
        <taxon>Eukaryota</taxon>
        <taxon>Fungi</taxon>
        <taxon>Dikarya</taxon>
        <taxon>Basidiomycota</taxon>
        <taxon>Agaricomycotina</taxon>
        <taxon>Agaricomycetes</taxon>
        <taxon>Agaricomycetidae</taxon>
        <taxon>Agaricales</taxon>
        <taxon>Marasmiineae</taxon>
        <taxon>Omphalotaceae</taxon>
        <taxon>Marasmiellus</taxon>
    </lineage>
</organism>
<feature type="transmembrane region" description="Helical" evidence="1">
    <location>
        <begin position="85"/>
        <end position="109"/>
    </location>
</feature>
<reference evidence="2 3" key="1">
    <citation type="submission" date="2024-01" db="EMBL/GenBank/DDBJ databases">
        <title>A draft genome for the cacao thread blight pathogen Marasmiellus scandens.</title>
        <authorList>
            <person name="Baruah I.K."/>
            <person name="Leung J."/>
            <person name="Bukari Y."/>
            <person name="Amoako-Attah I."/>
            <person name="Meinhardt L.W."/>
            <person name="Bailey B.A."/>
            <person name="Cohen S.P."/>
        </authorList>
    </citation>
    <scope>NUCLEOTIDE SEQUENCE [LARGE SCALE GENOMIC DNA]</scope>
    <source>
        <strain evidence="2 3">GH-19</strain>
    </source>
</reference>
<keyword evidence="3" id="KW-1185">Reference proteome</keyword>
<feature type="transmembrane region" description="Helical" evidence="1">
    <location>
        <begin position="12"/>
        <end position="38"/>
    </location>
</feature>
<name>A0ABR1IP71_9AGAR</name>
<proteinExistence type="predicted"/>
<comment type="caution">
    <text evidence="2">The sequence shown here is derived from an EMBL/GenBank/DDBJ whole genome shotgun (WGS) entry which is preliminary data.</text>
</comment>
<evidence type="ECO:0000313" key="2">
    <source>
        <dbReference type="EMBL" id="KAK7435509.1"/>
    </source>
</evidence>
<keyword evidence="1" id="KW-0472">Membrane</keyword>
<accession>A0ABR1IP71</accession>
<evidence type="ECO:0000256" key="1">
    <source>
        <dbReference type="SAM" id="Phobius"/>
    </source>
</evidence>
<evidence type="ECO:0000313" key="3">
    <source>
        <dbReference type="Proteomes" id="UP001498398"/>
    </source>
</evidence>
<feature type="transmembrane region" description="Helical" evidence="1">
    <location>
        <begin position="121"/>
        <end position="146"/>
    </location>
</feature>
<dbReference type="EMBL" id="JBANRG010000106">
    <property type="protein sequence ID" value="KAK7435509.1"/>
    <property type="molecule type" value="Genomic_DNA"/>
</dbReference>